<proteinExistence type="inferred from homology"/>
<sequence>MTVYDNPVFFRRGCAIVNSEKWSETETTEREILQEMKYQNIIENMTLKEKAAFLSGKSEWQTREFPRLDIPAIFCSDGPNGVRKQAGAGDHLGINPSVPATCFPTAATMANSWDEELEQKVGVALGEESMEEEVNVLLGPGLNIKRNPLCGRNFEYFSEDPYLSGKMAAAFIRGVQSTGAAACAKHFAVNSQELRRMAMNAVVDERTLREIYLTGFEIAIKEGNAKTVMSSYNEVNGVYANENEHLLKDILRDEWGFDGSVITDWGASNDHSLGVKNGSTLEMPTPGLDAARELIASVESGKISEKDIDERVDELLDLVLTTTENAKHYKKAADKKALHEEHHKLARRACEESAVLLKNEGGILPVGEKVQAAVIGDFAFEPRYQGAGSSMVNSTKVDSIKDMLESCGISVTGIVHGYQRDGKEDEAMKKEAVDLARRSDVVLFFFGLNEKSETEGLDRKHLRIPQNQINLIQELAKANANMIGIISAGSVIEMPWHHHFKALLHTALMGQAGAGAVLDILSGKINPSGKLAETYIKKYEDTPSYNYYPSQERNSEYREGIYVGYRYFDTAGVPVNYPFGYGLSYTTFEYENLQVKPDGVTFTIRNTGKYDGAEIAQLYVGLPGAKVFRPVKELKGFTKVFLKTGEEKTVTIKFDDKTFRYWNMKTNKWEVEGGVYSIMIGASCADIRLQDTLAIIGTTEIMPYYTNRVASYMDGKIQKVGNEEFETILGHSIPDGSWSGELGMNDALCQMYYAKSGIARFICKKLGEKLKKSEAAGVPDLNTLFQYNMPFRAIAKMTGGMVSMEMVEGLVRVVNGHFSGLGKVISGFFRNQKLNKQYEKDLEEQK</sequence>
<evidence type="ECO:0000256" key="2">
    <source>
        <dbReference type="ARBA" id="ARBA00022801"/>
    </source>
</evidence>
<dbReference type="Proteomes" id="UP000652847">
    <property type="component" value="Unassembled WGS sequence"/>
</dbReference>
<evidence type="ECO:0000313" key="5">
    <source>
        <dbReference type="Proteomes" id="UP000652847"/>
    </source>
</evidence>
<keyword evidence="2 4" id="KW-0378">Hydrolase</keyword>
<keyword evidence="5" id="KW-1185">Reference proteome</keyword>
<dbReference type="SUPFAM" id="SSF51445">
    <property type="entry name" value="(Trans)glycosidases"/>
    <property type="match status" value="1"/>
</dbReference>
<name>A0A8I0ABW5_9FIRM</name>
<comment type="similarity">
    <text evidence="1">Belongs to the glycosyl hydrolase 3 family.</text>
</comment>
<dbReference type="Pfam" id="PF00933">
    <property type="entry name" value="Glyco_hydro_3"/>
    <property type="match status" value="1"/>
</dbReference>
<dbReference type="InterPro" id="IPR026891">
    <property type="entry name" value="Fn3-like"/>
</dbReference>
<dbReference type="Gene3D" id="2.60.40.10">
    <property type="entry name" value="Immunoglobulins"/>
    <property type="match status" value="1"/>
</dbReference>
<dbReference type="InterPro" id="IPR002772">
    <property type="entry name" value="Glyco_hydro_3_C"/>
</dbReference>
<dbReference type="PANTHER" id="PTHR42715:SF10">
    <property type="entry name" value="BETA-GLUCOSIDASE"/>
    <property type="match status" value="1"/>
</dbReference>
<evidence type="ECO:0000313" key="4">
    <source>
        <dbReference type="EMBL" id="MBC5650233.1"/>
    </source>
</evidence>
<dbReference type="InterPro" id="IPR001764">
    <property type="entry name" value="Glyco_hydro_3_N"/>
</dbReference>
<dbReference type="PRINTS" id="PR00133">
    <property type="entry name" value="GLHYDRLASE3"/>
</dbReference>
<organism evidence="4 5">
    <name type="scientific">Blautia segnis</name>
    <dbReference type="NCBI Taxonomy" id="2763030"/>
    <lineage>
        <taxon>Bacteria</taxon>
        <taxon>Bacillati</taxon>
        <taxon>Bacillota</taxon>
        <taxon>Clostridia</taxon>
        <taxon>Lachnospirales</taxon>
        <taxon>Lachnospiraceae</taxon>
        <taxon>Blautia</taxon>
    </lineage>
</organism>
<dbReference type="FunFam" id="2.60.40.10:FF:000495">
    <property type="entry name" value="Periplasmic beta-glucosidase"/>
    <property type="match status" value="1"/>
</dbReference>
<dbReference type="EMBL" id="JACOOT010000009">
    <property type="protein sequence ID" value="MBC5650233.1"/>
    <property type="molecule type" value="Genomic_DNA"/>
</dbReference>
<dbReference type="InterPro" id="IPR017853">
    <property type="entry name" value="GH"/>
</dbReference>
<comment type="caution">
    <text evidence="4">The sequence shown here is derived from an EMBL/GenBank/DDBJ whole genome shotgun (WGS) entry which is preliminary data.</text>
</comment>
<feature type="domain" description="Fibronectin type III-like" evidence="3">
    <location>
        <begin position="614"/>
        <end position="684"/>
    </location>
</feature>
<dbReference type="InterPro" id="IPR050288">
    <property type="entry name" value="Cellulose_deg_GH3"/>
</dbReference>
<dbReference type="Pfam" id="PF01915">
    <property type="entry name" value="Glyco_hydro_3_C"/>
    <property type="match status" value="1"/>
</dbReference>
<protein>
    <submittedName>
        <fullName evidence="4">Glycoside hydrolase family 3 C-terminal domain-containing protein</fullName>
    </submittedName>
</protein>
<dbReference type="Gene3D" id="3.20.20.300">
    <property type="entry name" value="Glycoside hydrolase, family 3, N-terminal domain"/>
    <property type="match status" value="1"/>
</dbReference>
<accession>A0A8I0ABW5</accession>
<dbReference type="InterPro" id="IPR036881">
    <property type="entry name" value="Glyco_hydro_3_C_sf"/>
</dbReference>
<dbReference type="PANTHER" id="PTHR42715">
    <property type="entry name" value="BETA-GLUCOSIDASE"/>
    <property type="match status" value="1"/>
</dbReference>
<dbReference type="GO" id="GO:0008422">
    <property type="term" value="F:beta-glucosidase activity"/>
    <property type="evidence" value="ECO:0007669"/>
    <property type="project" value="UniProtKB-ARBA"/>
</dbReference>
<gene>
    <name evidence="4" type="ORF">H8S54_03635</name>
</gene>
<dbReference type="SUPFAM" id="SSF52279">
    <property type="entry name" value="Beta-D-glucan exohydrolase, C-terminal domain"/>
    <property type="match status" value="1"/>
</dbReference>
<dbReference type="SMART" id="SM01217">
    <property type="entry name" value="Fn3_like"/>
    <property type="match status" value="1"/>
</dbReference>
<reference evidence="4 5" key="1">
    <citation type="submission" date="2020-08" db="EMBL/GenBank/DDBJ databases">
        <title>Genome public.</title>
        <authorList>
            <person name="Liu C."/>
            <person name="Sun Q."/>
        </authorList>
    </citation>
    <scope>NUCLEOTIDE SEQUENCE [LARGE SCALE GENOMIC DNA]</scope>
    <source>
        <strain evidence="4 5">BX17</strain>
    </source>
</reference>
<dbReference type="Gene3D" id="3.40.50.1700">
    <property type="entry name" value="Glycoside hydrolase family 3 C-terminal domain"/>
    <property type="match status" value="1"/>
</dbReference>
<dbReference type="AlphaFoldDB" id="A0A8I0ABW5"/>
<evidence type="ECO:0000259" key="3">
    <source>
        <dbReference type="SMART" id="SM01217"/>
    </source>
</evidence>
<dbReference type="InterPro" id="IPR036962">
    <property type="entry name" value="Glyco_hydro_3_N_sf"/>
</dbReference>
<dbReference type="InterPro" id="IPR013783">
    <property type="entry name" value="Ig-like_fold"/>
</dbReference>
<dbReference type="GO" id="GO:0005975">
    <property type="term" value="P:carbohydrate metabolic process"/>
    <property type="evidence" value="ECO:0007669"/>
    <property type="project" value="InterPro"/>
</dbReference>
<evidence type="ECO:0000256" key="1">
    <source>
        <dbReference type="ARBA" id="ARBA00005336"/>
    </source>
</evidence>
<dbReference type="Pfam" id="PF14310">
    <property type="entry name" value="Fn3-like"/>
    <property type="match status" value="1"/>
</dbReference>